<dbReference type="Proteomes" id="UP000346198">
    <property type="component" value="Unassembled WGS sequence"/>
</dbReference>
<dbReference type="InterPro" id="IPR041757">
    <property type="entry name" value="CysN_GTP-bd"/>
</dbReference>
<evidence type="ECO:0000256" key="10">
    <source>
        <dbReference type="ARBA" id="ARBA00022840"/>
    </source>
</evidence>
<evidence type="ECO:0000313" key="17">
    <source>
        <dbReference type="EMBL" id="VGO18238.1"/>
    </source>
</evidence>
<dbReference type="AlphaFoldDB" id="A0A6C2UDG9"/>
<dbReference type="SUPFAM" id="SSF50465">
    <property type="entry name" value="EF-Tu/eEF-1alpha/eIF2-gamma C-terminal domain"/>
    <property type="match status" value="1"/>
</dbReference>
<keyword evidence="15" id="KW-0597">Phosphoprotein</keyword>
<dbReference type="InterPro" id="IPR009000">
    <property type="entry name" value="Transl_B-barrel_sf"/>
</dbReference>
<evidence type="ECO:0000256" key="14">
    <source>
        <dbReference type="HAMAP-Rule" id="MF_00062"/>
    </source>
</evidence>
<organism evidence="17 18">
    <name type="scientific">Pontiella sulfatireligans</name>
    <dbReference type="NCBI Taxonomy" id="2750658"/>
    <lineage>
        <taxon>Bacteria</taxon>
        <taxon>Pseudomonadati</taxon>
        <taxon>Kiritimatiellota</taxon>
        <taxon>Kiritimatiellia</taxon>
        <taxon>Kiritimatiellales</taxon>
        <taxon>Pontiellaceae</taxon>
        <taxon>Pontiella</taxon>
    </lineage>
</organism>
<dbReference type="InterPro" id="IPR054696">
    <property type="entry name" value="GTP-eEF1A_C"/>
</dbReference>
<keyword evidence="8 14" id="KW-0547">Nucleotide-binding</keyword>
<dbReference type="InterPro" id="IPR044139">
    <property type="entry name" value="CysN_NoDQ_III"/>
</dbReference>
<keyword evidence="10 14" id="KW-0067">ATP-binding</keyword>
<evidence type="ECO:0000256" key="8">
    <source>
        <dbReference type="ARBA" id="ARBA00022741"/>
    </source>
</evidence>
<dbReference type="InterPro" id="IPR044138">
    <property type="entry name" value="CysN_II"/>
</dbReference>
<reference evidence="17 18" key="1">
    <citation type="submission" date="2019-04" db="EMBL/GenBank/DDBJ databases">
        <authorList>
            <person name="Van Vliet M D."/>
        </authorList>
    </citation>
    <scope>NUCLEOTIDE SEQUENCE [LARGE SCALE GENOMIC DNA]</scope>
    <source>
        <strain evidence="17 18">F21</strain>
    </source>
</reference>
<dbReference type="SUPFAM" id="SSF52540">
    <property type="entry name" value="P-loop containing nucleoside triphosphate hydrolases"/>
    <property type="match status" value="2"/>
</dbReference>
<dbReference type="Gene3D" id="2.40.30.10">
    <property type="entry name" value="Translation factors"/>
    <property type="match status" value="2"/>
</dbReference>
<comment type="similarity">
    <text evidence="4">In the N-terminal section; belongs to the TRAFAC class translation factor GTPase superfamily. Classic translation factor GTPase family. CysN/NodQ subfamily.</text>
</comment>
<dbReference type="CDD" id="cd02027">
    <property type="entry name" value="APSK"/>
    <property type="match status" value="1"/>
</dbReference>
<evidence type="ECO:0000256" key="12">
    <source>
        <dbReference type="ARBA" id="ARBA00023268"/>
    </source>
</evidence>
<dbReference type="InterPro" id="IPR005225">
    <property type="entry name" value="Small_GTP-bd"/>
</dbReference>
<dbReference type="PROSITE" id="PS51722">
    <property type="entry name" value="G_TR_2"/>
    <property type="match status" value="1"/>
</dbReference>
<evidence type="ECO:0000256" key="15">
    <source>
        <dbReference type="HAMAP-Rule" id="MF_00065"/>
    </source>
</evidence>
<evidence type="ECO:0000256" key="1">
    <source>
        <dbReference type="ARBA" id="ARBA00001823"/>
    </source>
</evidence>
<evidence type="ECO:0000256" key="9">
    <source>
        <dbReference type="ARBA" id="ARBA00022777"/>
    </source>
</evidence>
<keyword evidence="5" id="KW-0536">Nodulation</keyword>
<accession>A0A6C2UDG9</accession>
<dbReference type="HAMAP" id="MF_00065">
    <property type="entry name" value="Adenylyl_sulf_kinase"/>
    <property type="match status" value="1"/>
</dbReference>
<evidence type="ECO:0000256" key="5">
    <source>
        <dbReference type="ARBA" id="ARBA00022458"/>
    </source>
</evidence>
<dbReference type="FunFam" id="3.40.50.300:FF:000212">
    <property type="entry name" value="Adenylyl-sulfate kinase"/>
    <property type="match status" value="1"/>
</dbReference>
<dbReference type="GO" id="GO:0003924">
    <property type="term" value="F:GTPase activity"/>
    <property type="evidence" value="ECO:0007669"/>
    <property type="project" value="InterPro"/>
</dbReference>
<comment type="pathway">
    <text evidence="14">Sulfur metabolism; hydrogen sulfide biosynthesis; sulfite from sulfate: step 1/3.</text>
</comment>
<proteinExistence type="inferred from homology"/>
<sequence>MSDSTYKIQEEGLIRSDITEYLSRHEHKDLLRFLTCGSVDDGKSTLIGRLLYDSHMIYEDQLEKITKDSKVYGTTDEDFDPALLTDGLKAEREQGITIDVAYRYFSTDKRKFIIADCPGHEQYTRNMATGASNCNLAVILIDARYGVITQTKRHSFICSLLGIKHVIVAVNKMDLVDWSEEKYEQIRDDYNDFVARLNFSDIHFIPISALKGDNVVAQSKNLDWYDGPTFLHHLEGVNISSDRNLIDMRLPVQYVLRPNLDFRGFSGTMASGVLRVGDEVASLPSRQQSKIKAIYGPDGAIDEAIATQAITVTLEDEIDVSRGNMLVPVNNIPHIGNEFEAMVVWMHEGAANPGKSYLIKHTSSMIPGVLTDIRYKVDVNTMKREKGCGGVESGRLEVEQDSLHPTSHKGEGDTHSGKAELCLNEIGRCHITLHRPIAFDSYERNRLTGAFIIVDRVSNATLGAGMIVDRIVSKSGHKKSPVSQNIVKSDSLVSVEDRQKLLGQTGATIWLTGLSGSGKSTVAQQLEKELTDQGQLCYILDGDNVRHGLNRDLGFSMEDRKENIRRIAEVAALMNEAGVIVITSFISPYISDRASAREVIGDESFIEVFVDTPLEVCEQRDPKGLYKKARAGEIQQFTGISDPYEAPQDAEITVSTEDLSPEAASKMIIGDLKGRGFIG</sequence>
<dbReference type="InterPro" id="IPR050100">
    <property type="entry name" value="TRAFAC_GTPase_members"/>
</dbReference>
<dbReference type="CDD" id="cd04166">
    <property type="entry name" value="CysN_ATPS"/>
    <property type="match status" value="1"/>
</dbReference>
<dbReference type="InterPro" id="IPR027417">
    <property type="entry name" value="P-loop_NTPase"/>
</dbReference>
<dbReference type="UniPathway" id="UPA00140">
    <property type="reaction ID" value="UER00204"/>
</dbReference>
<dbReference type="EMBL" id="CAAHFH010000001">
    <property type="protein sequence ID" value="VGO18238.1"/>
    <property type="molecule type" value="Genomic_DNA"/>
</dbReference>
<dbReference type="InterPro" id="IPR002891">
    <property type="entry name" value="APS"/>
</dbReference>
<dbReference type="Pfam" id="PF22594">
    <property type="entry name" value="GTP-eEF1A_C"/>
    <property type="match status" value="2"/>
</dbReference>
<dbReference type="Pfam" id="PF00009">
    <property type="entry name" value="GTP_EFTU"/>
    <property type="match status" value="1"/>
</dbReference>
<feature type="binding site" evidence="14">
    <location>
        <begin position="116"/>
        <end position="120"/>
    </location>
    <ligand>
        <name>GTP</name>
        <dbReference type="ChEBI" id="CHEBI:37565"/>
    </ligand>
</feature>
<dbReference type="InterPro" id="IPR031157">
    <property type="entry name" value="G_TR_CS"/>
</dbReference>
<feature type="active site" description="Phosphoserine intermediate" evidence="15">
    <location>
        <position position="587"/>
    </location>
</feature>
<comment type="subunit">
    <text evidence="14">Heterodimer composed of CysD, the smaller subunit, and CysN.</text>
</comment>
<gene>
    <name evidence="17" type="primary">cysNC</name>
    <name evidence="15" type="synonym">cysC</name>
    <name evidence="14" type="synonym">cysN</name>
    <name evidence="17" type="ORF">SCARR_00290</name>
</gene>
<dbReference type="InterPro" id="IPR011779">
    <property type="entry name" value="SO4_adenylTrfase_lsu"/>
</dbReference>
<feature type="binding site" evidence="14">
    <location>
        <begin position="171"/>
        <end position="174"/>
    </location>
    <ligand>
        <name>GTP</name>
        <dbReference type="ChEBI" id="CHEBI:37565"/>
    </ligand>
</feature>
<comment type="similarity">
    <text evidence="15">Belongs to the APS kinase family.</text>
</comment>
<comment type="function">
    <text evidence="2">APS kinase catalyzes the synthesis of activated sulfate.</text>
</comment>
<dbReference type="PROSITE" id="PS00301">
    <property type="entry name" value="G_TR_1"/>
    <property type="match status" value="1"/>
</dbReference>
<dbReference type="InterPro" id="IPR000795">
    <property type="entry name" value="T_Tr_GTP-bd_dom"/>
</dbReference>
<evidence type="ECO:0000256" key="3">
    <source>
        <dbReference type="ARBA" id="ARBA00005438"/>
    </source>
</evidence>
<dbReference type="Gene3D" id="3.40.50.300">
    <property type="entry name" value="P-loop containing nucleotide triphosphate hydrolases"/>
    <property type="match status" value="2"/>
</dbReference>
<dbReference type="GO" id="GO:0000103">
    <property type="term" value="P:sulfate assimilation"/>
    <property type="evidence" value="ECO:0007669"/>
    <property type="project" value="UniProtKB-UniRule"/>
</dbReference>
<evidence type="ECO:0000313" key="18">
    <source>
        <dbReference type="Proteomes" id="UP000346198"/>
    </source>
</evidence>
<evidence type="ECO:0000259" key="16">
    <source>
        <dbReference type="PROSITE" id="PS51722"/>
    </source>
</evidence>
<keyword evidence="9 15" id="KW-0418">Kinase</keyword>
<dbReference type="GO" id="GO:0004781">
    <property type="term" value="F:sulfate adenylyltransferase (ATP) activity"/>
    <property type="evidence" value="ECO:0007669"/>
    <property type="project" value="UniProtKB-UniRule"/>
</dbReference>
<dbReference type="NCBIfam" id="TIGR00231">
    <property type="entry name" value="small_GTP"/>
    <property type="match status" value="1"/>
</dbReference>
<keyword evidence="18" id="KW-1185">Reference proteome</keyword>
<evidence type="ECO:0000256" key="6">
    <source>
        <dbReference type="ARBA" id="ARBA00022679"/>
    </source>
</evidence>
<keyword evidence="12" id="KW-0511">Multifunctional enzyme</keyword>
<dbReference type="InterPro" id="IPR059117">
    <property type="entry name" value="APS_kinase_dom"/>
</dbReference>
<dbReference type="EC" id="2.7.7.4" evidence="14"/>
<comment type="similarity">
    <text evidence="3">In the C-terminal section; belongs to the APS kinase family.</text>
</comment>
<comment type="similarity">
    <text evidence="14">Belongs to the TRAFAC class translation factor GTPase superfamily. Classic translation factor GTPase family. CysN/NodQ subfamily.</text>
</comment>
<feature type="binding site" evidence="14">
    <location>
        <begin position="37"/>
        <end position="44"/>
    </location>
    <ligand>
        <name>GTP</name>
        <dbReference type="ChEBI" id="CHEBI:37565"/>
    </ligand>
</feature>
<dbReference type="NCBIfam" id="NF003013">
    <property type="entry name" value="PRK03846.1"/>
    <property type="match status" value="1"/>
</dbReference>
<keyword evidence="7 14" id="KW-0548">Nucleotidyltransferase</keyword>
<evidence type="ECO:0000256" key="7">
    <source>
        <dbReference type="ARBA" id="ARBA00022695"/>
    </source>
</evidence>
<dbReference type="RefSeq" id="WP_136059744.1">
    <property type="nucleotide sequence ID" value="NZ_CAAHFH010000001.1"/>
</dbReference>
<evidence type="ECO:0000256" key="2">
    <source>
        <dbReference type="ARBA" id="ARBA00002357"/>
    </source>
</evidence>
<dbReference type="GO" id="GO:0005524">
    <property type="term" value="F:ATP binding"/>
    <property type="evidence" value="ECO:0007669"/>
    <property type="project" value="UniProtKB-UniRule"/>
</dbReference>
<dbReference type="SUPFAM" id="SSF50447">
    <property type="entry name" value="Translation proteins"/>
    <property type="match status" value="1"/>
</dbReference>
<protein>
    <recommendedName>
        <fullName evidence="14 15">Multifunctional fusion protein</fullName>
    </recommendedName>
    <domain>
        <recommendedName>
            <fullName evidence="14">Sulfate adenylyltransferase subunit 1</fullName>
            <ecNumber evidence="14">2.7.7.4</ecNumber>
        </recommendedName>
        <alternativeName>
            <fullName evidence="14">ATP-sulfurylase large subunit</fullName>
        </alternativeName>
        <alternativeName>
            <fullName evidence="14">Sulfate adenylate transferase</fullName>
            <shortName evidence="14">SAT</shortName>
        </alternativeName>
    </domain>
    <domain>
        <recommendedName>
            <fullName evidence="15">Adenylyl-sulfate kinase</fullName>
            <ecNumber evidence="15">2.7.1.25</ecNumber>
        </recommendedName>
        <alternativeName>
            <fullName evidence="15">APS kinase</fullName>
        </alternativeName>
        <alternativeName>
            <fullName evidence="15">ATP adenosine-5'-phosphosulfate 3'-phosphotransferase</fullName>
        </alternativeName>
        <alternativeName>
            <fullName evidence="15">Adenosine-5'-phosphosulfate kinase</fullName>
        </alternativeName>
    </domain>
</protein>
<comment type="function">
    <text evidence="15">Catalyzes the synthesis of activated sulfate.</text>
</comment>
<dbReference type="HAMAP" id="MF_00062">
    <property type="entry name" value="Sulf_adenylyltr_sub1"/>
    <property type="match status" value="1"/>
</dbReference>
<evidence type="ECO:0000256" key="4">
    <source>
        <dbReference type="ARBA" id="ARBA00007237"/>
    </source>
</evidence>
<dbReference type="GO" id="GO:0005525">
    <property type="term" value="F:GTP binding"/>
    <property type="evidence" value="ECO:0007669"/>
    <property type="project" value="UniProtKB-UniRule"/>
</dbReference>
<evidence type="ECO:0000256" key="11">
    <source>
        <dbReference type="ARBA" id="ARBA00023134"/>
    </source>
</evidence>
<dbReference type="PANTHER" id="PTHR23115">
    <property type="entry name" value="TRANSLATION FACTOR"/>
    <property type="match status" value="1"/>
</dbReference>
<dbReference type="InterPro" id="IPR009001">
    <property type="entry name" value="Transl_elong_EF1A/Init_IF2_C"/>
</dbReference>
<dbReference type="NCBIfam" id="TIGR02034">
    <property type="entry name" value="CysN"/>
    <property type="match status" value="1"/>
</dbReference>
<comment type="pathway">
    <text evidence="15">Sulfur metabolism; hydrogen sulfide biosynthesis; sulfite from sulfate: step 2/3.</text>
</comment>
<feature type="domain" description="Tr-type G" evidence="16">
    <location>
        <begin position="28"/>
        <end position="254"/>
    </location>
</feature>
<feature type="binding site" evidence="15">
    <location>
        <begin position="513"/>
        <end position="520"/>
    </location>
    <ligand>
        <name>ATP</name>
        <dbReference type="ChEBI" id="CHEBI:30616"/>
    </ligand>
</feature>
<comment type="catalytic activity">
    <reaction evidence="1 15">
        <text>adenosine 5'-phosphosulfate + ATP = 3'-phosphoadenylyl sulfate + ADP + H(+)</text>
        <dbReference type="Rhea" id="RHEA:24152"/>
        <dbReference type="ChEBI" id="CHEBI:15378"/>
        <dbReference type="ChEBI" id="CHEBI:30616"/>
        <dbReference type="ChEBI" id="CHEBI:58243"/>
        <dbReference type="ChEBI" id="CHEBI:58339"/>
        <dbReference type="ChEBI" id="CHEBI:456216"/>
        <dbReference type="EC" id="2.7.1.25"/>
    </reaction>
</comment>
<keyword evidence="6 14" id="KW-0808">Transferase</keyword>
<dbReference type="CDD" id="cd03695">
    <property type="entry name" value="CysN_NodQ_II"/>
    <property type="match status" value="1"/>
</dbReference>
<name>A0A6C2UDG9_9BACT</name>
<dbReference type="Pfam" id="PF01583">
    <property type="entry name" value="APS_kinase"/>
    <property type="match status" value="1"/>
</dbReference>
<keyword evidence="11 14" id="KW-0342">GTP-binding</keyword>
<dbReference type="FunFam" id="3.40.50.300:FF:000119">
    <property type="entry name" value="Sulfate adenylyltransferase subunit 1"/>
    <property type="match status" value="1"/>
</dbReference>
<evidence type="ECO:0000256" key="13">
    <source>
        <dbReference type="ARBA" id="ARBA00049370"/>
    </source>
</evidence>
<dbReference type="GO" id="GO:0070814">
    <property type="term" value="P:hydrogen sulfide biosynthetic process"/>
    <property type="evidence" value="ECO:0007669"/>
    <property type="project" value="UniProtKB-UniRule"/>
</dbReference>
<dbReference type="NCBIfam" id="NF003478">
    <property type="entry name" value="PRK05124.1"/>
    <property type="match status" value="1"/>
</dbReference>
<comment type="catalytic activity">
    <reaction evidence="13 14">
        <text>sulfate + ATP + H(+) = adenosine 5'-phosphosulfate + diphosphate</text>
        <dbReference type="Rhea" id="RHEA:18133"/>
        <dbReference type="ChEBI" id="CHEBI:15378"/>
        <dbReference type="ChEBI" id="CHEBI:16189"/>
        <dbReference type="ChEBI" id="CHEBI:30616"/>
        <dbReference type="ChEBI" id="CHEBI:33019"/>
        <dbReference type="ChEBI" id="CHEBI:58243"/>
        <dbReference type="EC" id="2.7.7.4"/>
    </reaction>
</comment>
<dbReference type="EC" id="2.7.1.25" evidence="15"/>
<dbReference type="CDD" id="cd04095">
    <property type="entry name" value="CysN_NoDQ_III"/>
    <property type="match status" value="1"/>
</dbReference>
<dbReference type="NCBIfam" id="TIGR00455">
    <property type="entry name" value="apsK"/>
    <property type="match status" value="1"/>
</dbReference>
<dbReference type="PRINTS" id="PR00315">
    <property type="entry name" value="ELONGATNFCT"/>
</dbReference>
<dbReference type="GO" id="GO:0004020">
    <property type="term" value="F:adenylylsulfate kinase activity"/>
    <property type="evidence" value="ECO:0007669"/>
    <property type="project" value="UniProtKB-UniRule"/>
</dbReference>
<comment type="function">
    <text evidence="14">With CysD forms the ATP sulfurylase (ATPS) that catalyzes the adenylation of sulfate producing adenosine 5'-phosphosulfate (APS) and diphosphate, the first enzymatic step in sulfur assimilation pathway. APS synthesis involves the formation of a high-energy phosphoric-sulfuric acid anhydride bond driven by GTP hydrolysis by CysN coupled to ATP hydrolysis by CysD.</text>
</comment>